<dbReference type="PANTHER" id="PTHR47481:SF7">
    <property type="entry name" value="CCHC-TYPE DOMAIN-CONTAINING PROTEIN"/>
    <property type="match status" value="1"/>
</dbReference>
<dbReference type="GeneID" id="108627947"/>
<gene>
    <name evidence="2" type="primary">LOC108627947</name>
</gene>
<organism evidence="1 2">
    <name type="scientific">Ceratina calcarata</name>
    <dbReference type="NCBI Taxonomy" id="156304"/>
    <lineage>
        <taxon>Eukaryota</taxon>
        <taxon>Metazoa</taxon>
        <taxon>Ecdysozoa</taxon>
        <taxon>Arthropoda</taxon>
        <taxon>Hexapoda</taxon>
        <taxon>Insecta</taxon>
        <taxon>Pterygota</taxon>
        <taxon>Neoptera</taxon>
        <taxon>Endopterygota</taxon>
        <taxon>Hymenoptera</taxon>
        <taxon>Apocrita</taxon>
        <taxon>Aculeata</taxon>
        <taxon>Apoidea</taxon>
        <taxon>Anthophila</taxon>
        <taxon>Apidae</taxon>
        <taxon>Ceratina</taxon>
        <taxon>Zadontomerus</taxon>
    </lineage>
</organism>
<dbReference type="KEGG" id="ccal:108627947"/>
<evidence type="ECO:0000313" key="2">
    <source>
        <dbReference type="RefSeq" id="XP_017885054.1"/>
    </source>
</evidence>
<proteinExistence type="predicted"/>
<dbReference type="PANTHER" id="PTHR47481">
    <property type="match status" value="1"/>
</dbReference>
<dbReference type="Proteomes" id="UP000694925">
    <property type="component" value="Unplaced"/>
</dbReference>
<dbReference type="Pfam" id="PF14223">
    <property type="entry name" value="Retrotran_gag_2"/>
    <property type="match status" value="1"/>
</dbReference>
<protein>
    <submittedName>
        <fullName evidence="2">Uncharacterized protein LOC108627947</fullName>
    </submittedName>
</protein>
<dbReference type="AlphaFoldDB" id="A0AAJ7NA14"/>
<evidence type="ECO:0000313" key="1">
    <source>
        <dbReference type="Proteomes" id="UP000694925"/>
    </source>
</evidence>
<accession>A0AAJ7NA14</accession>
<sequence>MTEIEHEFAKIEKLTGEENWGLWKFQVRVINLTNGAAEILSGDLVKPEPAGQMDAQGTAEYQKRLKEWKKVDGLAQKSIVTTINARNMLHIINCTSAREMWLKLHEVYENKSETSKHMLQQKWFSLVKDATDDIATRVSKIKDLACRLAALGEPVSDSMIMTKILMTLPSSLKHFRTAWESTGEEQRTLTNLISRLSMEEIRQGTDQNDVKNKY</sequence>
<reference evidence="2" key="1">
    <citation type="submission" date="2025-08" db="UniProtKB">
        <authorList>
            <consortium name="RefSeq"/>
        </authorList>
    </citation>
    <scope>IDENTIFICATION</scope>
    <source>
        <tissue evidence="2">Whole body</tissue>
    </source>
</reference>
<dbReference type="RefSeq" id="XP_017885054.1">
    <property type="nucleotide sequence ID" value="XM_018029565.1"/>
</dbReference>
<name>A0AAJ7NA14_9HYME</name>
<keyword evidence="1" id="KW-1185">Reference proteome</keyword>